<protein>
    <recommendedName>
        <fullName evidence="8">E2F/DP family winged-helix DNA-binding domain-containing protein</fullName>
    </recommendedName>
</protein>
<keyword evidence="5" id="KW-0131">Cell cycle</keyword>
<dbReference type="SUPFAM" id="SSF144074">
    <property type="entry name" value="E2F-DP heterodimerization region"/>
    <property type="match status" value="1"/>
</dbReference>
<evidence type="ECO:0000313" key="9">
    <source>
        <dbReference type="EMBL" id="KAJ4844136.1"/>
    </source>
</evidence>
<reference evidence="9" key="2">
    <citation type="journal article" date="2023" name="Plants (Basel)">
        <title>Annotation of the Turnera subulata (Passifloraceae) Draft Genome Reveals the S-Locus Evolved after the Divergence of Turneroideae from Passifloroideae in a Stepwise Manner.</title>
        <authorList>
            <person name="Henning P.M."/>
            <person name="Roalson E.H."/>
            <person name="Mir W."/>
            <person name="McCubbin A.G."/>
            <person name="Shore J.S."/>
        </authorList>
    </citation>
    <scope>NUCLEOTIDE SEQUENCE</scope>
    <source>
        <strain evidence="9">F60SS</strain>
    </source>
</reference>
<reference evidence="9" key="1">
    <citation type="submission" date="2022-02" db="EMBL/GenBank/DDBJ databases">
        <authorList>
            <person name="Henning P.M."/>
            <person name="McCubbin A.G."/>
            <person name="Shore J.S."/>
        </authorList>
    </citation>
    <scope>NUCLEOTIDE SEQUENCE</scope>
    <source>
        <strain evidence="9">F60SS</strain>
        <tissue evidence="9">Leaves</tissue>
    </source>
</reference>
<comment type="caution">
    <text evidence="9">The sequence shown here is derived from an EMBL/GenBank/DDBJ whole genome shotgun (WGS) entry which is preliminary data.</text>
</comment>
<evidence type="ECO:0000256" key="7">
    <source>
        <dbReference type="SAM" id="MobiDB-lite"/>
    </source>
</evidence>
<evidence type="ECO:0000256" key="6">
    <source>
        <dbReference type="RuleBase" id="RU003796"/>
    </source>
</evidence>
<dbReference type="Gene3D" id="6.10.250.540">
    <property type="match status" value="1"/>
</dbReference>
<dbReference type="InterPro" id="IPR003316">
    <property type="entry name" value="E2F_WHTH_DNA-bd_dom"/>
</dbReference>
<evidence type="ECO:0000256" key="3">
    <source>
        <dbReference type="ARBA" id="ARBA00023125"/>
    </source>
</evidence>
<dbReference type="GO" id="GO:0000981">
    <property type="term" value="F:DNA-binding transcription factor activity, RNA polymerase II-specific"/>
    <property type="evidence" value="ECO:0007669"/>
    <property type="project" value="TreeGrafter"/>
</dbReference>
<comment type="subcellular location">
    <subcellularLocation>
        <location evidence="6">Nucleus</location>
    </subcellularLocation>
</comment>
<dbReference type="GO" id="GO:0046983">
    <property type="term" value="F:protein dimerization activity"/>
    <property type="evidence" value="ECO:0007669"/>
    <property type="project" value="InterPro"/>
</dbReference>
<dbReference type="GO" id="GO:0000978">
    <property type="term" value="F:RNA polymerase II cis-regulatory region sequence-specific DNA binding"/>
    <property type="evidence" value="ECO:0007669"/>
    <property type="project" value="InterPro"/>
</dbReference>
<keyword evidence="3 6" id="KW-0238">DNA-binding</keyword>
<dbReference type="SMART" id="SM01372">
    <property type="entry name" value="E2F_TDP"/>
    <property type="match status" value="1"/>
</dbReference>
<dbReference type="FunFam" id="1.10.10.10:FF:000008">
    <property type="entry name" value="E2F transcription factor 1"/>
    <property type="match status" value="1"/>
</dbReference>
<evidence type="ECO:0000256" key="4">
    <source>
        <dbReference type="ARBA" id="ARBA00023163"/>
    </source>
</evidence>
<feature type="compositionally biased region" description="Polar residues" evidence="7">
    <location>
        <begin position="71"/>
        <end position="83"/>
    </location>
</feature>
<dbReference type="InterPro" id="IPR036390">
    <property type="entry name" value="WH_DNA-bd_sf"/>
</dbReference>
<dbReference type="InterPro" id="IPR036388">
    <property type="entry name" value="WH-like_DNA-bd_sf"/>
</dbReference>
<sequence>MADDPARPAQPSDFQFRLLESHPHLHNHQRQNQMNQFPNQQPPTNQFFPPSSLDTTHHPPPNGNAALPGFQSYQSAHSLSSFSRPPATIPPSTEVVPERGTADPQLPVVVKANKKSKVSKAGKSGTQKANAADLNVVHQANADFLMGQASGCRYDSSLGLLTKKFVRLIKEANDRTLDLNKTAEVLEVQKRRIYDITNVLEGIELIEKTSKNHIRWKGCESKDLDVQVAQLKAEVENLTSEECRLDDRIREKQELLRGLLETENLQKFLFLTQEDIMGLPQFQNKTLLAIKAPEVSFLEVPDPDEVIGSPHYKMIVRSTTGPIDVYLLRSLHSAEDIVIIMNLMYLLELSSISHNGYANDACSKYLKEDEDMTVEQVRPMDASTWRCGQCRLKDAGQSLENQCNHSYSSEVLNPLNSGEPGIQKIFPTECDIAADYWFPSDRNYSITELWNDL</sequence>
<evidence type="ECO:0000256" key="5">
    <source>
        <dbReference type="ARBA" id="ARBA00023306"/>
    </source>
</evidence>
<dbReference type="GO" id="GO:0090575">
    <property type="term" value="C:RNA polymerase II transcription regulator complex"/>
    <property type="evidence" value="ECO:0007669"/>
    <property type="project" value="TreeGrafter"/>
</dbReference>
<dbReference type="InterPro" id="IPR037241">
    <property type="entry name" value="E2F-DP_heterodim"/>
</dbReference>
<keyword evidence="2 6" id="KW-0805">Transcription regulation</keyword>
<gene>
    <name evidence="9" type="ORF">Tsubulata_047249</name>
</gene>
<accession>A0A9Q0G6Q5</accession>
<comment type="similarity">
    <text evidence="1 6">Belongs to the E2F/DP family.</text>
</comment>
<dbReference type="Pfam" id="PF02319">
    <property type="entry name" value="WHD_E2F_TDP"/>
    <property type="match status" value="1"/>
</dbReference>
<evidence type="ECO:0000259" key="8">
    <source>
        <dbReference type="SMART" id="SM01372"/>
    </source>
</evidence>
<dbReference type="EMBL" id="JAKUCV010002038">
    <property type="protein sequence ID" value="KAJ4844136.1"/>
    <property type="molecule type" value="Genomic_DNA"/>
</dbReference>
<dbReference type="Proteomes" id="UP001141552">
    <property type="component" value="Unassembled WGS sequence"/>
</dbReference>
<evidence type="ECO:0000256" key="1">
    <source>
        <dbReference type="ARBA" id="ARBA00010940"/>
    </source>
</evidence>
<dbReference type="Gene3D" id="1.10.10.10">
    <property type="entry name" value="Winged helix-like DNA-binding domain superfamily/Winged helix DNA-binding domain"/>
    <property type="match status" value="1"/>
</dbReference>
<proteinExistence type="inferred from homology"/>
<feature type="region of interest" description="Disordered" evidence="7">
    <location>
        <begin position="1"/>
        <end position="128"/>
    </location>
</feature>
<dbReference type="InterPro" id="IPR032198">
    <property type="entry name" value="E2F_CC-MB"/>
</dbReference>
<feature type="domain" description="E2F/DP family winged-helix DNA-binding" evidence="8">
    <location>
        <begin position="153"/>
        <end position="218"/>
    </location>
</feature>
<dbReference type="PANTHER" id="PTHR12081">
    <property type="entry name" value="TRANSCRIPTION FACTOR E2F"/>
    <property type="match status" value="1"/>
</dbReference>
<keyword evidence="6" id="KW-0539">Nucleus</keyword>
<keyword evidence="10" id="KW-1185">Reference proteome</keyword>
<dbReference type="Pfam" id="PF16421">
    <property type="entry name" value="E2F_CC-MB"/>
    <property type="match status" value="1"/>
</dbReference>
<dbReference type="InterPro" id="IPR015633">
    <property type="entry name" value="E2F"/>
</dbReference>
<evidence type="ECO:0000313" key="10">
    <source>
        <dbReference type="Proteomes" id="UP001141552"/>
    </source>
</evidence>
<dbReference type="PANTHER" id="PTHR12081:SF51">
    <property type="entry name" value="TRANSCRIPTION FACTOR E2FC"/>
    <property type="match status" value="1"/>
</dbReference>
<organism evidence="9 10">
    <name type="scientific">Turnera subulata</name>
    <dbReference type="NCBI Taxonomy" id="218843"/>
    <lineage>
        <taxon>Eukaryota</taxon>
        <taxon>Viridiplantae</taxon>
        <taxon>Streptophyta</taxon>
        <taxon>Embryophyta</taxon>
        <taxon>Tracheophyta</taxon>
        <taxon>Spermatophyta</taxon>
        <taxon>Magnoliopsida</taxon>
        <taxon>eudicotyledons</taxon>
        <taxon>Gunneridae</taxon>
        <taxon>Pentapetalae</taxon>
        <taxon>rosids</taxon>
        <taxon>fabids</taxon>
        <taxon>Malpighiales</taxon>
        <taxon>Passifloraceae</taxon>
        <taxon>Turnera</taxon>
    </lineage>
</organism>
<keyword evidence="4 6" id="KW-0804">Transcription</keyword>
<dbReference type="OrthoDB" id="1743261at2759"/>
<dbReference type="AlphaFoldDB" id="A0A9Q0G6Q5"/>
<feature type="compositionally biased region" description="Low complexity" evidence="7">
    <location>
        <begin position="30"/>
        <end position="50"/>
    </location>
</feature>
<evidence type="ECO:0000256" key="2">
    <source>
        <dbReference type="ARBA" id="ARBA00023015"/>
    </source>
</evidence>
<name>A0A9Q0G6Q5_9ROSI</name>
<dbReference type="SUPFAM" id="SSF46785">
    <property type="entry name" value="Winged helix' DNA-binding domain"/>
    <property type="match status" value="1"/>
</dbReference>
<dbReference type="CDD" id="cd14660">
    <property type="entry name" value="E2F_DD"/>
    <property type="match status" value="1"/>
</dbReference>